<evidence type="ECO:0000313" key="1">
    <source>
        <dbReference type="EMBL" id="DAD96848.1"/>
    </source>
</evidence>
<name>A0A8S5NRJ9_9CAUD</name>
<organism evidence="1">
    <name type="scientific">Siphoviridae sp. ct5op20</name>
    <dbReference type="NCBI Taxonomy" id="2826295"/>
    <lineage>
        <taxon>Viruses</taxon>
        <taxon>Duplodnaviria</taxon>
        <taxon>Heunggongvirae</taxon>
        <taxon>Uroviricota</taxon>
        <taxon>Caudoviricetes</taxon>
    </lineage>
</organism>
<reference evidence="1" key="1">
    <citation type="journal article" date="2021" name="Proc. Natl. Acad. Sci. U.S.A.">
        <title>A Catalog of Tens of Thousands of Viruses from Human Metagenomes Reveals Hidden Associations with Chronic Diseases.</title>
        <authorList>
            <person name="Tisza M.J."/>
            <person name="Buck C.B."/>
        </authorList>
    </citation>
    <scope>NUCLEOTIDE SEQUENCE</scope>
    <source>
        <strain evidence="1">Ct5op20</strain>
    </source>
</reference>
<sequence>MSRFQYGQHGVWNNRNFEGIKLTMGCLMSGVS</sequence>
<protein>
    <submittedName>
        <fullName evidence="1">Uncharacterized protein</fullName>
    </submittedName>
</protein>
<accession>A0A8S5NRJ9</accession>
<dbReference type="EMBL" id="BK015225">
    <property type="protein sequence ID" value="DAD96848.1"/>
    <property type="molecule type" value="Genomic_DNA"/>
</dbReference>
<proteinExistence type="predicted"/>